<organism evidence="1 2">
    <name type="scientific">Danaus plexippus plexippus</name>
    <dbReference type="NCBI Taxonomy" id="278856"/>
    <lineage>
        <taxon>Eukaryota</taxon>
        <taxon>Metazoa</taxon>
        <taxon>Ecdysozoa</taxon>
        <taxon>Arthropoda</taxon>
        <taxon>Hexapoda</taxon>
        <taxon>Insecta</taxon>
        <taxon>Pterygota</taxon>
        <taxon>Neoptera</taxon>
        <taxon>Endopterygota</taxon>
        <taxon>Lepidoptera</taxon>
        <taxon>Glossata</taxon>
        <taxon>Ditrysia</taxon>
        <taxon>Papilionoidea</taxon>
        <taxon>Nymphalidae</taxon>
        <taxon>Danainae</taxon>
        <taxon>Danaini</taxon>
        <taxon>Danaina</taxon>
        <taxon>Danaus</taxon>
        <taxon>Danaus</taxon>
    </lineage>
</organism>
<dbReference type="AlphaFoldDB" id="A0A212FEM0"/>
<dbReference type="eggNOG" id="KOG1609">
    <property type="taxonomic scope" value="Eukaryota"/>
</dbReference>
<evidence type="ECO:0000313" key="1">
    <source>
        <dbReference type="EMBL" id="OWR52163.1"/>
    </source>
</evidence>
<sequence length="192" mass="21560">MSWRAWRDSTLHVHVALEDATSEDTASQETVVADGGRLRSDRGQRLGEERDLTADMATNITDPFMVALPFTRSLDNSPDICDQDLRLPPPGHGGRHDTATHARMVSRHGTPRGCMVRVVWGRVGSVSERRRSALVLEPSVDGLHIREDALPVRLPHGDHVVHVQERVDARLLTGTRYDARLTYTYMTESTRY</sequence>
<dbReference type="InParanoid" id="A0A212FEM0"/>
<name>A0A212FEM0_DANPL</name>
<comment type="caution">
    <text evidence="1">The sequence shown here is derived from an EMBL/GenBank/DDBJ whole genome shotgun (WGS) entry which is preliminary data.</text>
</comment>
<gene>
    <name evidence="1" type="ORF">KGM_205711</name>
</gene>
<dbReference type="KEGG" id="dpl:KGM_205711"/>
<reference evidence="1 2" key="1">
    <citation type="journal article" date="2011" name="Cell">
        <title>The monarch butterfly genome yields insights into long-distance migration.</title>
        <authorList>
            <person name="Zhan S."/>
            <person name="Merlin C."/>
            <person name="Boore J.L."/>
            <person name="Reppert S.M."/>
        </authorList>
    </citation>
    <scope>NUCLEOTIDE SEQUENCE [LARGE SCALE GENOMIC DNA]</scope>
    <source>
        <strain evidence="1">F-2</strain>
    </source>
</reference>
<keyword evidence="2" id="KW-1185">Reference proteome</keyword>
<dbReference type="Proteomes" id="UP000007151">
    <property type="component" value="Unassembled WGS sequence"/>
</dbReference>
<protein>
    <submittedName>
        <fullName evidence="1">Uncharacterized protein</fullName>
    </submittedName>
</protein>
<proteinExistence type="predicted"/>
<dbReference type="EMBL" id="AGBW02008930">
    <property type="protein sequence ID" value="OWR52163.1"/>
    <property type="molecule type" value="Genomic_DNA"/>
</dbReference>
<accession>A0A212FEM0</accession>
<evidence type="ECO:0000313" key="2">
    <source>
        <dbReference type="Proteomes" id="UP000007151"/>
    </source>
</evidence>